<evidence type="ECO:0000259" key="1">
    <source>
        <dbReference type="Pfam" id="PF01408"/>
    </source>
</evidence>
<dbReference type="Gene3D" id="3.40.50.720">
    <property type="entry name" value="NAD(P)-binding Rossmann-like Domain"/>
    <property type="match status" value="1"/>
</dbReference>
<dbReference type="InterPro" id="IPR052515">
    <property type="entry name" value="Gfo/Idh/MocA_Oxidoreductase"/>
</dbReference>
<feature type="domain" description="Gfo/Idh/MocA-like oxidoreductase C-terminal" evidence="2">
    <location>
        <begin position="126"/>
        <end position="175"/>
    </location>
</feature>
<dbReference type="PANTHER" id="PTHR43249">
    <property type="entry name" value="UDP-N-ACETYL-2-AMINO-2-DEOXY-D-GLUCURONATE OXIDASE"/>
    <property type="match status" value="1"/>
</dbReference>
<sequence length="259" mass="29819">MKKRFAIIGKGFIFSRHKQAIEANGGEVYLTCDIDVDKNPDFIDWVEMFNHPKFANVDYVSICAPNYLHSIIAREALFKGKKVLCEKPLSINGTKGMDGTMTVLQLRHHPKMQKIKKPKELFIEAKMFRDEKYWNSWKGNDIMSGGVLFNLGIHYIDLAIFLLGNKWKILRVYKKKRKVVADIRFGKSLAHVHIEIVSNRKKQGRKLLMDGQEIILSNQDNLSYEDLHKQVYQDFLAGKGVTVKEAEKSLKLTSAILCF</sequence>
<feature type="domain" description="Gfo/Idh/MocA-like oxidoreductase N-terminal" evidence="1">
    <location>
        <begin position="4"/>
        <end position="92"/>
    </location>
</feature>
<dbReference type="Pfam" id="PF02894">
    <property type="entry name" value="GFO_IDH_MocA_C"/>
    <property type="match status" value="1"/>
</dbReference>
<organism evidence="3 4">
    <name type="scientific">Candidatus Shapirobacteria bacterium GW2011_GWE1_38_10</name>
    <dbReference type="NCBI Taxonomy" id="1618488"/>
    <lineage>
        <taxon>Bacteria</taxon>
        <taxon>Candidatus Shapironibacteriota</taxon>
    </lineage>
</organism>
<dbReference type="PANTHER" id="PTHR43249:SF1">
    <property type="entry name" value="D-GLUCOSIDE 3-DEHYDROGENASE"/>
    <property type="match status" value="1"/>
</dbReference>
<reference evidence="3 4" key="1">
    <citation type="journal article" date="2015" name="Nature">
        <title>rRNA introns, odd ribosomes, and small enigmatic genomes across a large radiation of phyla.</title>
        <authorList>
            <person name="Brown C.T."/>
            <person name="Hug L.A."/>
            <person name="Thomas B.C."/>
            <person name="Sharon I."/>
            <person name="Castelle C.J."/>
            <person name="Singh A."/>
            <person name="Wilkins M.J."/>
            <person name="Williams K.H."/>
            <person name="Banfield J.F."/>
        </authorList>
    </citation>
    <scope>NUCLEOTIDE SEQUENCE [LARGE SCALE GENOMIC DNA]</scope>
</reference>
<accession>A0A0G0IC65</accession>
<name>A0A0G0IC65_9BACT</name>
<evidence type="ECO:0000313" key="4">
    <source>
        <dbReference type="Proteomes" id="UP000034231"/>
    </source>
</evidence>
<dbReference type="Proteomes" id="UP000034231">
    <property type="component" value="Unassembled WGS sequence"/>
</dbReference>
<dbReference type="PATRIC" id="fig|1618488.3.peg.981"/>
<dbReference type="Pfam" id="PF01408">
    <property type="entry name" value="GFO_IDH_MocA"/>
    <property type="match status" value="1"/>
</dbReference>
<protein>
    <submittedName>
        <fullName evidence="3">Lipopolysaccharide biosynthesis protein wbpB</fullName>
    </submittedName>
</protein>
<proteinExistence type="predicted"/>
<dbReference type="InterPro" id="IPR004104">
    <property type="entry name" value="Gfo/Idh/MocA-like_OxRdtase_C"/>
</dbReference>
<evidence type="ECO:0000313" key="3">
    <source>
        <dbReference type="EMBL" id="KKQ48580.1"/>
    </source>
</evidence>
<evidence type="ECO:0000259" key="2">
    <source>
        <dbReference type="Pfam" id="PF02894"/>
    </source>
</evidence>
<gene>
    <name evidence="3" type="ORF">US68_C0028G0007</name>
</gene>
<dbReference type="GO" id="GO:0000166">
    <property type="term" value="F:nucleotide binding"/>
    <property type="evidence" value="ECO:0007669"/>
    <property type="project" value="InterPro"/>
</dbReference>
<dbReference type="EMBL" id="LBTX01000028">
    <property type="protein sequence ID" value="KKQ48580.1"/>
    <property type="molecule type" value="Genomic_DNA"/>
</dbReference>
<dbReference type="InterPro" id="IPR000683">
    <property type="entry name" value="Gfo/Idh/MocA-like_OxRdtase_N"/>
</dbReference>
<dbReference type="AlphaFoldDB" id="A0A0G0IC65"/>
<dbReference type="SUPFAM" id="SSF51735">
    <property type="entry name" value="NAD(P)-binding Rossmann-fold domains"/>
    <property type="match status" value="1"/>
</dbReference>
<comment type="caution">
    <text evidence="3">The sequence shown here is derived from an EMBL/GenBank/DDBJ whole genome shotgun (WGS) entry which is preliminary data.</text>
</comment>
<dbReference type="Gene3D" id="3.30.360.10">
    <property type="entry name" value="Dihydrodipicolinate Reductase, domain 2"/>
    <property type="match status" value="1"/>
</dbReference>
<dbReference type="InterPro" id="IPR036291">
    <property type="entry name" value="NAD(P)-bd_dom_sf"/>
</dbReference>